<proteinExistence type="predicted"/>
<dbReference type="EMBL" id="BAAAZG010000068">
    <property type="protein sequence ID" value="GAA4102558.1"/>
    <property type="molecule type" value="Genomic_DNA"/>
</dbReference>
<dbReference type="PRINTS" id="PR00035">
    <property type="entry name" value="HTHGNTR"/>
</dbReference>
<dbReference type="InterPro" id="IPR050679">
    <property type="entry name" value="Bact_HTH_transcr_reg"/>
</dbReference>
<name>A0ABP7X2P8_9ACTN</name>
<dbReference type="InterPro" id="IPR036388">
    <property type="entry name" value="WH-like_DNA-bd_sf"/>
</dbReference>
<evidence type="ECO:0000259" key="4">
    <source>
        <dbReference type="PROSITE" id="PS50949"/>
    </source>
</evidence>
<dbReference type="Pfam" id="PF07702">
    <property type="entry name" value="UTRA"/>
    <property type="match status" value="1"/>
</dbReference>
<dbReference type="RefSeq" id="WP_344958175.1">
    <property type="nucleotide sequence ID" value="NZ_BAAAZG010000068.1"/>
</dbReference>
<dbReference type="PROSITE" id="PS50949">
    <property type="entry name" value="HTH_GNTR"/>
    <property type="match status" value="1"/>
</dbReference>
<evidence type="ECO:0000256" key="1">
    <source>
        <dbReference type="ARBA" id="ARBA00023015"/>
    </source>
</evidence>
<evidence type="ECO:0000256" key="2">
    <source>
        <dbReference type="ARBA" id="ARBA00023125"/>
    </source>
</evidence>
<keyword evidence="2" id="KW-0238">DNA-binding</keyword>
<dbReference type="InterPro" id="IPR028978">
    <property type="entry name" value="Chorismate_lyase_/UTRA_dom_sf"/>
</dbReference>
<dbReference type="CDD" id="cd07377">
    <property type="entry name" value="WHTH_GntR"/>
    <property type="match status" value="1"/>
</dbReference>
<comment type="caution">
    <text evidence="5">The sequence shown here is derived from an EMBL/GenBank/DDBJ whole genome shotgun (WGS) entry which is preliminary data.</text>
</comment>
<dbReference type="SUPFAM" id="SSF64288">
    <property type="entry name" value="Chorismate lyase-like"/>
    <property type="match status" value="1"/>
</dbReference>
<protein>
    <submittedName>
        <fullName evidence="5">Myo-inositol degradation transcriptional regulator</fullName>
    </submittedName>
</protein>
<feature type="domain" description="HTH gntR-type" evidence="4">
    <location>
        <begin position="19"/>
        <end position="87"/>
    </location>
</feature>
<dbReference type="Proteomes" id="UP001500683">
    <property type="component" value="Unassembled WGS sequence"/>
</dbReference>
<evidence type="ECO:0000256" key="3">
    <source>
        <dbReference type="ARBA" id="ARBA00023163"/>
    </source>
</evidence>
<dbReference type="SMART" id="SM00345">
    <property type="entry name" value="HTH_GNTR"/>
    <property type="match status" value="1"/>
</dbReference>
<dbReference type="InterPro" id="IPR000524">
    <property type="entry name" value="Tscrpt_reg_HTH_GntR"/>
</dbReference>
<dbReference type="Pfam" id="PF00392">
    <property type="entry name" value="GntR"/>
    <property type="match status" value="1"/>
</dbReference>
<keyword evidence="3" id="KW-0804">Transcription</keyword>
<dbReference type="PANTHER" id="PTHR44846:SF17">
    <property type="entry name" value="GNTR-FAMILY TRANSCRIPTIONAL REGULATOR"/>
    <property type="match status" value="1"/>
</dbReference>
<reference evidence="6" key="1">
    <citation type="journal article" date="2019" name="Int. J. Syst. Evol. Microbiol.">
        <title>The Global Catalogue of Microorganisms (GCM) 10K type strain sequencing project: providing services to taxonomists for standard genome sequencing and annotation.</title>
        <authorList>
            <consortium name="The Broad Institute Genomics Platform"/>
            <consortium name="The Broad Institute Genome Sequencing Center for Infectious Disease"/>
            <person name="Wu L."/>
            <person name="Ma J."/>
        </authorList>
    </citation>
    <scope>NUCLEOTIDE SEQUENCE [LARGE SCALE GENOMIC DNA]</scope>
    <source>
        <strain evidence="6">JCM 16702</strain>
    </source>
</reference>
<evidence type="ECO:0000313" key="6">
    <source>
        <dbReference type="Proteomes" id="UP001500683"/>
    </source>
</evidence>
<dbReference type="SMART" id="SM00866">
    <property type="entry name" value="UTRA"/>
    <property type="match status" value="1"/>
</dbReference>
<dbReference type="Gene3D" id="1.10.10.10">
    <property type="entry name" value="Winged helix-like DNA-binding domain superfamily/Winged helix DNA-binding domain"/>
    <property type="match status" value="1"/>
</dbReference>
<dbReference type="PANTHER" id="PTHR44846">
    <property type="entry name" value="MANNOSYL-D-GLYCERATE TRANSPORT/METABOLISM SYSTEM REPRESSOR MNGR-RELATED"/>
    <property type="match status" value="1"/>
</dbReference>
<dbReference type="InterPro" id="IPR011663">
    <property type="entry name" value="UTRA"/>
</dbReference>
<accession>A0ABP7X2P8</accession>
<dbReference type="Gene3D" id="3.40.1410.10">
    <property type="entry name" value="Chorismate lyase-like"/>
    <property type="match status" value="1"/>
</dbReference>
<dbReference type="InterPro" id="IPR036390">
    <property type="entry name" value="WH_DNA-bd_sf"/>
</dbReference>
<keyword evidence="1" id="KW-0805">Transcription regulation</keyword>
<evidence type="ECO:0000313" key="5">
    <source>
        <dbReference type="EMBL" id="GAA4102558.1"/>
    </source>
</evidence>
<organism evidence="5 6">
    <name type="scientific">Actinomadura miaoliensis</name>
    <dbReference type="NCBI Taxonomy" id="430685"/>
    <lineage>
        <taxon>Bacteria</taxon>
        <taxon>Bacillati</taxon>
        <taxon>Actinomycetota</taxon>
        <taxon>Actinomycetes</taxon>
        <taxon>Streptosporangiales</taxon>
        <taxon>Thermomonosporaceae</taxon>
        <taxon>Actinomadura</taxon>
    </lineage>
</organism>
<sequence length="250" mass="27551">MPEAAAHRHPVSVDRTSPVPLYFQLAQQLEEAIRSGALPPGTRLENEMELAARCRLSRPTVRQAIQHLVDKGLLVRRRGVGTQVVQPQVRRPIELSSLHDDLSAAGERPSTRVLEFGPVAAPPEVAKELGVPAESKVLLLRRLRLTGDDPLALMTNHLPLDVLDVTADRLERHGLYETLRGAGVNLRIAHQTIGARAATAAEARLLDERRGAPLLTMTRVAYDDKGRAVEYGSHVYRATRYSFSHTLIGK</sequence>
<dbReference type="SUPFAM" id="SSF46785">
    <property type="entry name" value="Winged helix' DNA-binding domain"/>
    <property type="match status" value="1"/>
</dbReference>
<keyword evidence="6" id="KW-1185">Reference proteome</keyword>
<gene>
    <name evidence="5" type="ORF">GCM10022214_80630</name>
</gene>